<evidence type="ECO:0000313" key="10">
    <source>
        <dbReference type="Proteomes" id="UP001445076"/>
    </source>
</evidence>
<reference evidence="9 10" key="1">
    <citation type="journal article" date="2024" name="BMC Genomics">
        <title>Genome assembly of redclaw crayfish (Cherax quadricarinatus) provides insights into its immune adaptation and hypoxia tolerance.</title>
        <authorList>
            <person name="Liu Z."/>
            <person name="Zheng J."/>
            <person name="Li H."/>
            <person name="Fang K."/>
            <person name="Wang S."/>
            <person name="He J."/>
            <person name="Zhou D."/>
            <person name="Weng S."/>
            <person name="Chi M."/>
            <person name="Gu Z."/>
            <person name="He J."/>
            <person name="Li F."/>
            <person name="Wang M."/>
        </authorList>
    </citation>
    <scope>NUCLEOTIDE SEQUENCE [LARGE SCALE GENOMIC DNA]</scope>
    <source>
        <strain evidence="9">ZL_2023a</strain>
    </source>
</reference>
<accession>A0AAW0W228</accession>
<keyword evidence="5" id="KW-0479">Metal-binding</keyword>
<comment type="cofactor">
    <cofactor evidence="1">
        <name>[4Fe-4S] cluster</name>
        <dbReference type="ChEBI" id="CHEBI:49883"/>
    </cofactor>
</comment>
<keyword evidence="7" id="KW-0411">Iron-sulfur</keyword>
<evidence type="ECO:0000256" key="3">
    <source>
        <dbReference type="ARBA" id="ARBA00022515"/>
    </source>
</evidence>
<evidence type="ECO:0000259" key="8">
    <source>
        <dbReference type="Pfam" id="PF04104"/>
    </source>
</evidence>
<evidence type="ECO:0000256" key="1">
    <source>
        <dbReference type="ARBA" id="ARBA00001966"/>
    </source>
</evidence>
<dbReference type="Pfam" id="PF04104">
    <property type="entry name" value="DNA_primase_lrg"/>
    <property type="match status" value="1"/>
</dbReference>
<keyword evidence="6" id="KW-0408">Iron</keyword>
<feature type="domain" description="DNA primase large subunit C-terminal" evidence="8">
    <location>
        <begin position="263"/>
        <end position="435"/>
    </location>
</feature>
<evidence type="ECO:0000256" key="2">
    <source>
        <dbReference type="ARBA" id="ARBA00022485"/>
    </source>
</evidence>
<dbReference type="GO" id="GO:0006270">
    <property type="term" value="P:DNA replication initiation"/>
    <property type="evidence" value="ECO:0007669"/>
    <property type="project" value="TreeGrafter"/>
</dbReference>
<dbReference type="EMBL" id="JARKIK010000091">
    <property type="protein sequence ID" value="KAK8723070.1"/>
    <property type="molecule type" value="Genomic_DNA"/>
</dbReference>
<feature type="non-terminal residue" evidence="9">
    <location>
        <position position="594"/>
    </location>
</feature>
<evidence type="ECO:0000313" key="9">
    <source>
        <dbReference type="EMBL" id="KAK8723070.1"/>
    </source>
</evidence>
<keyword evidence="3" id="KW-0639">Primosome</keyword>
<dbReference type="GO" id="GO:0005658">
    <property type="term" value="C:alpha DNA polymerase:primase complex"/>
    <property type="evidence" value="ECO:0007669"/>
    <property type="project" value="TreeGrafter"/>
</dbReference>
<evidence type="ECO:0000256" key="7">
    <source>
        <dbReference type="ARBA" id="ARBA00023014"/>
    </source>
</evidence>
<evidence type="ECO:0000256" key="4">
    <source>
        <dbReference type="ARBA" id="ARBA00022705"/>
    </source>
</evidence>
<keyword evidence="4" id="KW-0235">DNA replication</keyword>
<dbReference type="GO" id="GO:0006269">
    <property type="term" value="P:DNA replication, synthesis of primer"/>
    <property type="evidence" value="ECO:0007669"/>
    <property type="project" value="UniProtKB-KW"/>
</dbReference>
<keyword evidence="2" id="KW-0004">4Fe-4S</keyword>
<dbReference type="GO" id="GO:0046872">
    <property type="term" value="F:metal ion binding"/>
    <property type="evidence" value="ECO:0007669"/>
    <property type="project" value="UniProtKB-KW"/>
</dbReference>
<evidence type="ECO:0000256" key="5">
    <source>
        <dbReference type="ARBA" id="ARBA00022723"/>
    </source>
</evidence>
<proteinExistence type="predicted"/>
<dbReference type="AlphaFoldDB" id="A0AAW0W228"/>
<gene>
    <name evidence="9" type="ORF">OTU49_011822</name>
</gene>
<name>A0AAW0W228_CHEQU</name>
<protein>
    <recommendedName>
        <fullName evidence="8">DNA primase large subunit C-terminal domain-containing protein</fullName>
    </recommendedName>
</protein>
<keyword evidence="10" id="KW-1185">Reference proteome</keyword>
<dbReference type="InterPro" id="IPR058560">
    <property type="entry name" value="DNA_primase_C"/>
</dbReference>
<evidence type="ECO:0000256" key="6">
    <source>
        <dbReference type="ARBA" id="ARBA00023004"/>
    </source>
</evidence>
<dbReference type="PANTHER" id="PTHR10537">
    <property type="entry name" value="DNA PRIMASE LARGE SUBUNIT"/>
    <property type="match status" value="1"/>
</dbReference>
<dbReference type="GO" id="GO:0051539">
    <property type="term" value="F:4 iron, 4 sulfur cluster binding"/>
    <property type="evidence" value="ECO:0007669"/>
    <property type="project" value="UniProtKB-KW"/>
</dbReference>
<dbReference type="InterPro" id="IPR007238">
    <property type="entry name" value="DNA_primase_lsu_euk/arc"/>
</dbReference>
<dbReference type="Pfam" id="PF26466">
    <property type="entry name" value="DNA_primase_lrg_N"/>
    <property type="match status" value="1"/>
</dbReference>
<sequence>MTFYIKPPEGNVSLSSLYQYAETRLLFLSQVHQRWGDDDQVRRITTDHPSIRSNSECLIEGSRKDRMSHFVLRLATLGNEQFRTFFIEAETLLFEHRLQCGGEPVIINGISDFKRHIHFALKYMRLTTSHHTFILQVQKTLNDILRAGMVACTMKETCHHFIKVPWTMVESLVKERSVAVNASEVVITCQTLLLLLYEIFKTTLEFGIKQLSLCGAEDLVSDTRIRQVKKNIIRVFIKHQGGSHLILSSKRLCHTDIENEVPYFPLCMQELHKILSSTSRLRHHARIRYTLFLKDIGLPVMENIAFWENFYCKPHLGHSAGCCHTWEGNDRKRYTYGIRHLYGIEGGRKNYTSHSCTSLQALLPQPLETGGCPYASYDEAELSLLLNPILKDHLQLQNIIMKEVKAGRPNAACKIVLAFTLFIHKEHGRKRCKKKDMQHLEDAKDKRHYTYNLSNAESCNTSNLTLKKEGSVSEPVGKTHCQVIHDLESLSKNMTKNNNEVSLKPEISSCNDKEFRHSGLITKSTTVNDSACIKHCSVNGECFPSSSSVNTPARSCNGVKNDLQVLLCDIEDLKDILPKCNVSRPSQYYLKARG</sequence>
<organism evidence="9 10">
    <name type="scientific">Cherax quadricarinatus</name>
    <name type="common">Australian red claw crayfish</name>
    <dbReference type="NCBI Taxonomy" id="27406"/>
    <lineage>
        <taxon>Eukaryota</taxon>
        <taxon>Metazoa</taxon>
        <taxon>Ecdysozoa</taxon>
        <taxon>Arthropoda</taxon>
        <taxon>Crustacea</taxon>
        <taxon>Multicrustacea</taxon>
        <taxon>Malacostraca</taxon>
        <taxon>Eumalacostraca</taxon>
        <taxon>Eucarida</taxon>
        <taxon>Decapoda</taxon>
        <taxon>Pleocyemata</taxon>
        <taxon>Astacidea</taxon>
        <taxon>Parastacoidea</taxon>
        <taxon>Parastacidae</taxon>
        <taxon>Cherax</taxon>
    </lineage>
</organism>
<dbReference type="Proteomes" id="UP001445076">
    <property type="component" value="Unassembled WGS sequence"/>
</dbReference>
<comment type="caution">
    <text evidence="9">The sequence shown here is derived from an EMBL/GenBank/DDBJ whole genome shotgun (WGS) entry which is preliminary data.</text>
</comment>
<dbReference type="Gene3D" id="1.20.930.80">
    <property type="match status" value="1"/>
</dbReference>
<dbReference type="PANTHER" id="PTHR10537:SF4">
    <property type="entry name" value="DNA PRIMASE LARGE SUBUNIT"/>
    <property type="match status" value="1"/>
</dbReference>